<keyword evidence="3" id="KW-1185">Reference proteome</keyword>
<gene>
    <name evidence="2" type="ORF">PR048_009772</name>
</gene>
<accession>A0ABQ9I0V9</accession>
<feature type="region of interest" description="Disordered" evidence="1">
    <location>
        <begin position="46"/>
        <end position="74"/>
    </location>
</feature>
<protein>
    <submittedName>
        <fullName evidence="2">Uncharacterized protein</fullName>
    </submittedName>
</protein>
<evidence type="ECO:0000313" key="3">
    <source>
        <dbReference type="Proteomes" id="UP001159363"/>
    </source>
</evidence>
<name>A0ABQ9I0V9_9NEOP</name>
<organism evidence="2 3">
    <name type="scientific">Dryococelus australis</name>
    <dbReference type="NCBI Taxonomy" id="614101"/>
    <lineage>
        <taxon>Eukaryota</taxon>
        <taxon>Metazoa</taxon>
        <taxon>Ecdysozoa</taxon>
        <taxon>Arthropoda</taxon>
        <taxon>Hexapoda</taxon>
        <taxon>Insecta</taxon>
        <taxon>Pterygota</taxon>
        <taxon>Neoptera</taxon>
        <taxon>Polyneoptera</taxon>
        <taxon>Phasmatodea</taxon>
        <taxon>Verophasmatodea</taxon>
        <taxon>Anareolatae</taxon>
        <taxon>Phasmatidae</taxon>
        <taxon>Eurycanthinae</taxon>
        <taxon>Dryococelus</taxon>
    </lineage>
</organism>
<dbReference type="Proteomes" id="UP001159363">
    <property type="component" value="Chromosome 3"/>
</dbReference>
<comment type="caution">
    <text evidence="2">The sequence shown here is derived from an EMBL/GenBank/DDBJ whole genome shotgun (WGS) entry which is preliminary data.</text>
</comment>
<proteinExistence type="predicted"/>
<feature type="compositionally biased region" description="Basic residues" evidence="1">
    <location>
        <begin position="59"/>
        <end position="68"/>
    </location>
</feature>
<sequence length="290" mass="32114">MNSQNSWGSINHCRSSERGVVRTHVRVLVHTGFSFEIEVSIEQHRNAREGKTGYPRESQRHRPTRFPHAKVPGAAPPGIEPGSPWWEASGLTTTPPWPLPLMAVDGWTRSSTCCSSDDCRRRVDFARWFSQQRCPYITLPKLHVPIVVMLHRSKRSLHTGSFLMTPSMAAFAEDLSTVENTTTCNFPAVRECTSMEGGGPHLADEVVEAGARVPAVALAVRVGDVVYDAGVEPLVAVAQHHVIPHSALMVETRQSVQVHRQTAVRATARAEQTRCNNTHHSVVERSWAVL</sequence>
<evidence type="ECO:0000256" key="1">
    <source>
        <dbReference type="SAM" id="MobiDB-lite"/>
    </source>
</evidence>
<dbReference type="EMBL" id="JARBHB010000003">
    <property type="protein sequence ID" value="KAJ8890264.1"/>
    <property type="molecule type" value="Genomic_DNA"/>
</dbReference>
<evidence type="ECO:0000313" key="2">
    <source>
        <dbReference type="EMBL" id="KAJ8890264.1"/>
    </source>
</evidence>
<reference evidence="2 3" key="1">
    <citation type="submission" date="2023-02" db="EMBL/GenBank/DDBJ databases">
        <title>LHISI_Scaffold_Assembly.</title>
        <authorList>
            <person name="Stuart O.P."/>
            <person name="Cleave R."/>
            <person name="Magrath M.J.L."/>
            <person name="Mikheyev A.S."/>
        </authorList>
    </citation>
    <scope>NUCLEOTIDE SEQUENCE [LARGE SCALE GENOMIC DNA]</scope>
    <source>
        <strain evidence="2">Daus_M_001</strain>
        <tissue evidence="2">Leg muscle</tissue>
    </source>
</reference>